<proteinExistence type="predicted"/>
<organism evidence="1 2">
    <name type="scientific">Ooceraea biroi</name>
    <name type="common">Clonal raider ant</name>
    <name type="synonym">Cerapachys biroi</name>
    <dbReference type="NCBI Taxonomy" id="2015173"/>
    <lineage>
        <taxon>Eukaryota</taxon>
        <taxon>Metazoa</taxon>
        <taxon>Ecdysozoa</taxon>
        <taxon>Arthropoda</taxon>
        <taxon>Hexapoda</taxon>
        <taxon>Insecta</taxon>
        <taxon>Pterygota</taxon>
        <taxon>Neoptera</taxon>
        <taxon>Endopterygota</taxon>
        <taxon>Hymenoptera</taxon>
        <taxon>Apocrita</taxon>
        <taxon>Aculeata</taxon>
        <taxon>Formicoidea</taxon>
        <taxon>Formicidae</taxon>
        <taxon>Dorylinae</taxon>
        <taxon>Ooceraea</taxon>
    </lineage>
</organism>
<feature type="non-terminal residue" evidence="1">
    <location>
        <position position="1"/>
    </location>
</feature>
<keyword evidence="2" id="KW-1185">Reference proteome</keyword>
<dbReference type="Proteomes" id="UP000053097">
    <property type="component" value="Unassembled WGS sequence"/>
</dbReference>
<dbReference type="AlphaFoldDB" id="A0A026WSL2"/>
<evidence type="ECO:0000313" key="1">
    <source>
        <dbReference type="EMBL" id="EZA58079.1"/>
    </source>
</evidence>
<evidence type="ECO:0000313" key="2">
    <source>
        <dbReference type="Proteomes" id="UP000053097"/>
    </source>
</evidence>
<name>A0A026WSL2_OOCBI</name>
<gene>
    <name evidence="1" type="ORF">X777_01460</name>
</gene>
<sequence length="52" mass="6250">YDRLKIDVRVMVYSLHINVRSCRSLPDFKETPSSDLHRRGHYIRGLFEFVVQ</sequence>
<accession>A0A026WSL2</accession>
<dbReference type="EMBL" id="KK107135">
    <property type="protein sequence ID" value="EZA58079.1"/>
    <property type="molecule type" value="Genomic_DNA"/>
</dbReference>
<protein>
    <submittedName>
        <fullName evidence="1">Uncharacterized protein</fullName>
    </submittedName>
</protein>
<reference evidence="1 2" key="1">
    <citation type="journal article" date="2014" name="Curr. Biol.">
        <title>The genome of the clonal raider ant Cerapachys biroi.</title>
        <authorList>
            <person name="Oxley P.R."/>
            <person name="Ji L."/>
            <person name="Fetter-Pruneda I."/>
            <person name="McKenzie S.K."/>
            <person name="Li C."/>
            <person name="Hu H."/>
            <person name="Zhang G."/>
            <person name="Kronauer D.J."/>
        </authorList>
    </citation>
    <scope>NUCLEOTIDE SEQUENCE [LARGE SCALE GENOMIC DNA]</scope>
</reference>